<feature type="compositionally biased region" description="Polar residues" evidence="3">
    <location>
        <begin position="147"/>
        <end position="185"/>
    </location>
</feature>
<dbReference type="InterPro" id="IPR001487">
    <property type="entry name" value="Bromodomain"/>
</dbReference>
<keyword evidence="6" id="KW-1185">Reference proteome</keyword>
<dbReference type="CDD" id="cd04369">
    <property type="entry name" value="Bromodomain"/>
    <property type="match status" value="1"/>
</dbReference>
<dbReference type="EMBL" id="JAPFFF010000005">
    <property type="protein sequence ID" value="KAK8889083.1"/>
    <property type="molecule type" value="Genomic_DNA"/>
</dbReference>
<dbReference type="Proteomes" id="UP001470230">
    <property type="component" value="Unassembled WGS sequence"/>
</dbReference>
<proteinExistence type="predicted"/>
<dbReference type="PROSITE" id="PS50014">
    <property type="entry name" value="BROMODOMAIN_2"/>
    <property type="match status" value="1"/>
</dbReference>
<evidence type="ECO:0000259" key="4">
    <source>
        <dbReference type="PROSITE" id="PS50014"/>
    </source>
</evidence>
<dbReference type="SMART" id="SM00297">
    <property type="entry name" value="BROMO"/>
    <property type="match status" value="1"/>
</dbReference>
<evidence type="ECO:0000313" key="6">
    <source>
        <dbReference type="Proteomes" id="UP001470230"/>
    </source>
</evidence>
<evidence type="ECO:0000313" key="5">
    <source>
        <dbReference type="EMBL" id="KAK8889083.1"/>
    </source>
</evidence>
<evidence type="ECO:0000256" key="1">
    <source>
        <dbReference type="ARBA" id="ARBA00023117"/>
    </source>
</evidence>
<keyword evidence="1 2" id="KW-0103">Bromodomain</keyword>
<name>A0ABR2KE02_9EUKA</name>
<organism evidence="5 6">
    <name type="scientific">Tritrichomonas musculus</name>
    <dbReference type="NCBI Taxonomy" id="1915356"/>
    <lineage>
        <taxon>Eukaryota</taxon>
        <taxon>Metamonada</taxon>
        <taxon>Parabasalia</taxon>
        <taxon>Tritrichomonadida</taxon>
        <taxon>Tritrichomonadidae</taxon>
        <taxon>Tritrichomonas</taxon>
    </lineage>
</organism>
<dbReference type="SUPFAM" id="SSF47370">
    <property type="entry name" value="Bromodomain"/>
    <property type="match status" value="1"/>
</dbReference>
<feature type="domain" description="Bromo" evidence="4">
    <location>
        <begin position="19"/>
        <end position="91"/>
    </location>
</feature>
<dbReference type="InterPro" id="IPR036427">
    <property type="entry name" value="Bromodomain-like_sf"/>
</dbReference>
<feature type="region of interest" description="Disordered" evidence="3">
    <location>
        <begin position="134"/>
        <end position="201"/>
    </location>
</feature>
<sequence>MSLSEYQKERCLKVMDTIQSRQISRMFLNPVNPVADSCPDYFIKIKHPMDLTTCRQKLENGQYENVEQWKNDMELIWNNALTYNGPSALISLLAKELQIFFKELTSNISSDLTSDWNSQFEKLKLELNQAIKSIPKVPQPKPKRSVRSGSSITPNNITNQEAQSIQRPSSLGASKASSKTIPLQTENEKDESFSNNLTTSTAVTPLSPEEIKLLSSELAMIDNPVITKQIIDLVKRLEPQTASKSDDGDFILEVNKMKDSTLVELRNMVSQILGH</sequence>
<reference evidence="5 6" key="1">
    <citation type="submission" date="2024-04" db="EMBL/GenBank/DDBJ databases">
        <title>Tritrichomonas musculus Genome.</title>
        <authorList>
            <person name="Alves-Ferreira E."/>
            <person name="Grigg M."/>
            <person name="Lorenzi H."/>
            <person name="Galac M."/>
        </authorList>
    </citation>
    <scope>NUCLEOTIDE SEQUENCE [LARGE SCALE GENOMIC DNA]</scope>
    <source>
        <strain evidence="5 6">EAF2021</strain>
    </source>
</reference>
<dbReference type="PRINTS" id="PR00503">
    <property type="entry name" value="BROMODOMAIN"/>
</dbReference>
<protein>
    <recommendedName>
        <fullName evidence="4">Bromo domain-containing protein</fullName>
    </recommendedName>
</protein>
<dbReference type="Pfam" id="PF00439">
    <property type="entry name" value="Bromodomain"/>
    <property type="match status" value="1"/>
</dbReference>
<accession>A0ABR2KE02</accession>
<evidence type="ECO:0000256" key="2">
    <source>
        <dbReference type="PROSITE-ProRule" id="PRU00035"/>
    </source>
</evidence>
<dbReference type="PANTHER" id="PTHR45926">
    <property type="entry name" value="OSJNBA0053K19.4 PROTEIN"/>
    <property type="match status" value="1"/>
</dbReference>
<dbReference type="Gene3D" id="1.20.920.10">
    <property type="entry name" value="Bromodomain-like"/>
    <property type="match status" value="1"/>
</dbReference>
<gene>
    <name evidence="5" type="ORF">M9Y10_033827</name>
</gene>
<comment type="caution">
    <text evidence="5">The sequence shown here is derived from an EMBL/GenBank/DDBJ whole genome shotgun (WGS) entry which is preliminary data.</text>
</comment>
<evidence type="ECO:0000256" key="3">
    <source>
        <dbReference type="SAM" id="MobiDB-lite"/>
    </source>
</evidence>